<accession>A0A0C9MZK6</accession>
<evidence type="ECO:0000313" key="1">
    <source>
        <dbReference type="EMBL" id="GAN07708.1"/>
    </source>
</evidence>
<name>A0A0C9MZK6_9FUNG</name>
<dbReference type="STRING" id="91626.A0A0C9MZK6"/>
<keyword evidence="2" id="KW-1185">Reference proteome</keyword>
<evidence type="ECO:0000313" key="2">
    <source>
        <dbReference type="Proteomes" id="UP000053815"/>
    </source>
</evidence>
<gene>
    <name evidence="1" type="ORF">MAM1_0172d07210</name>
</gene>
<dbReference type="EMBL" id="DF836461">
    <property type="protein sequence ID" value="GAN07708.1"/>
    <property type="molecule type" value="Genomic_DNA"/>
</dbReference>
<organism evidence="1">
    <name type="scientific">Mucor ambiguus</name>
    <dbReference type="NCBI Taxonomy" id="91626"/>
    <lineage>
        <taxon>Eukaryota</taxon>
        <taxon>Fungi</taxon>
        <taxon>Fungi incertae sedis</taxon>
        <taxon>Mucoromycota</taxon>
        <taxon>Mucoromycotina</taxon>
        <taxon>Mucoromycetes</taxon>
        <taxon>Mucorales</taxon>
        <taxon>Mucorineae</taxon>
        <taxon>Mucoraceae</taxon>
        <taxon>Mucor</taxon>
    </lineage>
</organism>
<protein>
    <submittedName>
        <fullName evidence="1">Uncharacterized protein</fullName>
    </submittedName>
</protein>
<dbReference type="OrthoDB" id="2288491at2759"/>
<reference evidence="1" key="1">
    <citation type="submission" date="2014-09" db="EMBL/GenBank/DDBJ databases">
        <title>Draft genome sequence of an oleaginous Mucoromycotina fungus Mucor ambiguus NBRC6742.</title>
        <authorList>
            <person name="Takeda I."/>
            <person name="Yamane N."/>
            <person name="Morita T."/>
            <person name="Tamano K."/>
            <person name="Machida M."/>
            <person name="Baker S."/>
            <person name="Koike H."/>
        </authorList>
    </citation>
    <scope>NUCLEOTIDE SEQUENCE</scope>
    <source>
        <strain evidence="1">NBRC 6742</strain>
    </source>
</reference>
<sequence length="173" mass="18548">MLSFATQASVDNNAIQYFTSYIPDTDKILGSQHAALCALFTLDDLSDAATRAPHQSSPGIDSLPYAIIQVLFSHAATAAVAIRVFSDALLEGALPSSWQENCLVLLPKKGDLALLLNWRPFSLITLLLSLLAITFSFEPHSFLLSQPTNQGCKSLPLHSTNSFSSSSPLGAVK</sequence>
<dbReference type="AlphaFoldDB" id="A0A0C9MZK6"/>
<proteinExistence type="predicted"/>
<dbReference type="Proteomes" id="UP000053815">
    <property type="component" value="Unassembled WGS sequence"/>
</dbReference>